<dbReference type="HOGENOM" id="CLU_101758_3_0_0"/>
<comment type="cofactor">
    <cofactor evidence="1">
        <name>Mg(2+)</name>
        <dbReference type="ChEBI" id="CHEBI:18420"/>
    </cofactor>
</comment>
<dbReference type="Gene3D" id="3.90.79.10">
    <property type="entry name" value="Nucleoside Triphosphate Pyrophosphohydrolase"/>
    <property type="match status" value="1"/>
</dbReference>
<dbReference type="eggNOG" id="COG1051">
    <property type="taxonomic scope" value="Bacteria"/>
</dbReference>
<evidence type="ECO:0000313" key="4">
    <source>
        <dbReference type="EMBL" id="ADI15517.1"/>
    </source>
</evidence>
<reference evidence="5" key="1">
    <citation type="submission" date="2010-05" db="EMBL/GenBank/DDBJ databases">
        <title>The complete genome of Truepera radiovictris DSM 17093.</title>
        <authorList>
            <consortium name="US DOE Joint Genome Institute (JGI-PGF)"/>
            <person name="Lucas S."/>
            <person name="Copeland A."/>
            <person name="Lapidus A."/>
            <person name="Glavina del Rio T."/>
            <person name="Dalin E."/>
            <person name="Tice H."/>
            <person name="Bruce D."/>
            <person name="Goodwin L."/>
            <person name="Pitluck S."/>
            <person name="Kyrpides N."/>
            <person name="Mavromatis K."/>
            <person name="Ovchinnikova G."/>
            <person name="Munk A.C."/>
            <person name="Detter J.C."/>
            <person name="Han C."/>
            <person name="Tapia R."/>
            <person name="Land M."/>
            <person name="Hauser L."/>
            <person name="Markowitz V."/>
            <person name="Cheng J.-F."/>
            <person name="Hugenholtz P."/>
            <person name="Woyke T."/>
            <person name="Wu D."/>
            <person name="Tindall B."/>
            <person name="Pomrenke H.G."/>
            <person name="Brambilla E."/>
            <person name="Klenk H.-P."/>
            <person name="Eisen J.A."/>
        </authorList>
    </citation>
    <scope>NUCLEOTIDE SEQUENCE [LARGE SCALE GENOMIC DNA]</scope>
    <source>
        <strain evidence="5">DSM 17093 / CIP 108686 / LMG 22925 / RQ-24</strain>
    </source>
</reference>
<evidence type="ECO:0000313" key="5">
    <source>
        <dbReference type="Proteomes" id="UP000000379"/>
    </source>
</evidence>
<dbReference type="EMBL" id="CP002049">
    <property type="protein sequence ID" value="ADI15517.1"/>
    <property type="molecule type" value="Genomic_DNA"/>
</dbReference>
<reference evidence="4 5" key="2">
    <citation type="journal article" date="2011" name="Stand. Genomic Sci.">
        <title>Complete genome sequence of Truepera radiovictrix type strain (RQ-24).</title>
        <authorList>
            <person name="Ivanova N."/>
            <person name="Rohde C."/>
            <person name="Munk C."/>
            <person name="Nolan M."/>
            <person name="Lucas S."/>
            <person name="Del Rio T.G."/>
            <person name="Tice H."/>
            <person name="Deshpande S."/>
            <person name="Cheng J.F."/>
            <person name="Tapia R."/>
            <person name="Han C."/>
            <person name="Goodwin L."/>
            <person name="Pitluck S."/>
            <person name="Liolios K."/>
            <person name="Mavromatis K."/>
            <person name="Mikhailova N."/>
            <person name="Pati A."/>
            <person name="Chen A."/>
            <person name="Palaniappan K."/>
            <person name="Land M."/>
            <person name="Hauser L."/>
            <person name="Chang Y.J."/>
            <person name="Jeffries C.D."/>
            <person name="Brambilla E."/>
            <person name="Rohde M."/>
            <person name="Goker M."/>
            <person name="Tindall B.J."/>
            <person name="Woyke T."/>
            <person name="Bristow J."/>
            <person name="Eisen J.A."/>
            <person name="Markowitz V."/>
            <person name="Hugenholtz P."/>
            <person name="Kyrpides N.C."/>
            <person name="Klenk H.P."/>
            <person name="Lapidus A."/>
        </authorList>
    </citation>
    <scope>NUCLEOTIDE SEQUENCE [LARGE SCALE GENOMIC DNA]</scope>
    <source>
        <strain evidence="5">DSM 17093 / CIP 108686 / LMG 22925 / RQ-24</strain>
    </source>
</reference>
<dbReference type="PROSITE" id="PS00893">
    <property type="entry name" value="NUDIX_BOX"/>
    <property type="match status" value="1"/>
</dbReference>
<accession>D7CT54</accession>
<evidence type="ECO:0000256" key="2">
    <source>
        <dbReference type="ARBA" id="ARBA00022801"/>
    </source>
</evidence>
<dbReference type="Pfam" id="PF00293">
    <property type="entry name" value="NUDIX"/>
    <property type="match status" value="1"/>
</dbReference>
<dbReference type="InterPro" id="IPR000086">
    <property type="entry name" value="NUDIX_hydrolase_dom"/>
</dbReference>
<gene>
    <name evidence="4" type="ordered locus">Trad_2408</name>
</gene>
<dbReference type="GO" id="GO:0016787">
    <property type="term" value="F:hydrolase activity"/>
    <property type="evidence" value="ECO:0007669"/>
    <property type="project" value="UniProtKB-KW"/>
</dbReference>
<organism evidence="4 5">
    <name type="scientific">Truepera radiovictrix (strain DSM 17093 / CIP 108686 / LMG 22925 / RQ-24)</name>
    <dbReference type="NCBI Taxonomy" id="649638"/>
    <lineage>
        <taxon>Bacteria</taxon>
        <taxon>Thermotogati</taxon>
        <taxon>Deinococcota</taxon>
        <taxon>Deinococci</taxon>
        <taxon>Trueperales</taxon>
        <taxon>Trueperaceae</taxon>
        <taxon>Truepera</taxon>
    </lineage>
</organism>
<dbReference type="CDD" id="cd03674">
    <property type="entry name" value="NUDIX_Hydrolase"/>
    <property type="match status" value="1"/>
</dbReference>
<feature type="domain" description="Nudix hydrolase" evidence="3">
    <location>
        <begin position="4"/>
        <end position="154"/>
    </location>
</feature>
<sequence length="154" mass="17204">MALTRDFTATAFVVWRNRVLLHRHKKLGLWFPCGGHLEPNELPDEAAVREVFEESGVRVVLVGERALQTEPPRQLVRPRGVQLERIAEGHEHIDLIYFARPVAGYSGALLPSDPTLGWYDADALSALELTDEIREWTALALRELGEAVSEGANP</sequence>
<dbReference type="SUPFAM" id="SSF55811">
    <property type="entry name" value="Nudix"/>
    <property type="match status" value="1"/>
</dbReference>
<dbReference type="InterPro" id="IPR015797">
    <property type="entry name" value="NUDIX_hydrolase-like_dom_sf"/>
</dbReference>
<dbReference type="AlphaFoldDB" id="D7CT54"/>
<dbReference type="OrthoDB" id="4247482at2"/>
<dbReference type="PROSITE" id="PS51462">
    <property type="entry name" value="NUDIX"/>
    <property type="match status" value="1"/>
</dbReference>
<keyword evidence="2 4" id="KW-0378">Hydrolase</keyword>
<dbReference type="PANTHER" id="PTHR43046:SF16">
    <property type="entry name" value="ADP-RIBOSE PYROPHOSPHATASE YJHB-RELATED"/>
    <property type="match status" value="1"/>
</dbReference>
<dbReference type="KEGG" id="tra:Trad_2408"/>
<dbReference type="PANTHER" id="PTHR43046">
    <property type="entry name" value="GDP-MANNOSE MANNOSYL HYDROLASE"/>
    <property type="match status" value="1"/>
</dbReference>
<evidence type="ECO:0000259" key="3">
    <source>
        <dbReference type="PROSITE" id="PS51462"/>
    </source>
</evidence>
<dbReference type="RefSeq" id="WP_013178880.1">
    <property type="nucleotide sequence ID" value="NC_014221.1"/>
</dbReference>
<dbReference type="STRING" id="649638.Trad_2408"/>
<proteinExistence type="predicted"/>
<keyword evidence="5" id="KW-1185">Reference proteome</keyword>
<dbReference type="InterPro" id="IPR020084">
    <property type="entry name" value="NUDIX_hydrolase_CS"/>
</dbReference>
<dbReference type="Proteomes" id="UP000000379">
    <property type="component" value="Chromosome"/>
</dbReference>
<name>D7CT54_TRURR</name>
<evidence type="ECO:0000256" key="1">
    <source>
        <dbReference type="ARBA" id="ARBA00001946"/>
    </source>
</evidence>
<protein>
    <submittedName>
        <fullName evidence="4">NUDIX hydrolase</fullName>
    </submittedName>
</protein>